<feature type="transmembrane region" description="Helical" evidence="8">
    <location>
        <begin position="114"/>
        <end position="132"/>
    </location>
</feature>
<proteinExistence type="predicted"/>
<dbReference type="CDD" id="cd06853">
    <property type="entry name" value="GT_WecA_like"/>
    <property type="match status" value="1"/>
</dbReference>
<feature type="transmembrane region" description="Helical" evidence="8">
    <location>
        <begin position="7"/>
        <end position="30"/>
    </location>
</feature>
<name>A0A0F8Z8K5_9ZZZZ</name>
<feature type="region of interest" description="Disordered" evidence="7">
    <location>
        <begin position="184"/>
        <end position="205"/>
    </location>
</feature>
<dbReference type="PANTHER" id="PTHR22926:SF3">
    <property type="entry name" value="UNDECAPRENYL-PHOSPHATE ALPHA-N-ACETYLGLUCOSAMINYL 1-PHOSPHATE TRANSFERASE"/>
    <property type="match status" value="1"/>
</dbReference>
<organism evidence="9">
    <name type="scientific">marine sediment metagenome</name>
    <dbReference type="NCBI Taxonomy" id="412755"/>
    <lineage>
        <taxon>unclassified sequences</taxon>
        <taxon>metagenomes</taxon>
        <taxon>ecological metagenomes</taxon>
    </lineage>
</organism>
<dbReference type="GO" id="GO:0009103">
    <property type="term" value="P:lipopolysaccharide biosynthetic process"/>
    <property type="evidence" value="ECO:0007669"/>
    <property type="project" value="TreeGrafter"/>
</dbReference>
<evidence type="ECO:0000313" key="9">
    <source>
        <dbReference type="EMBL" id="KKK82335.1"/>
    </source>
</evidence>
<gene>
    <name evidence="9" type="ORF">LCGC14_2804400</name>
</gene>
<keyword evidence="3" id="KW-0808">Transferase</keyword>
<comment type="subcellular location">
    <subcellularLocation>
        <location evidence="1">Cell membrane</location>
        <topology evidence="1">Multi-pass membrane protein</topology>
    </subcellularLocation>
</comment>
<reference evidence="9" key="1">
    <citation type="journal article" date="2015" name="Nature">
        <title>Complex archaea that bridge the gap between prokaryotes and eukaryotes.</title>
        <authorList>
            <person name="Spang A."/>
            <person name="Saw J.H."/>
            <person name="Jorgensen S.L."/>
            <person name="Zaremba-Niedzwiedzka K."/>
            <person name="Martijn J."/>
            <person name="Lind A.E."/>
            <person name="van Eijk R."/>
            <person name="Schleper C."/>
            <person name="Guy L."/>
            <person name="Ettema T.J."/>
        </authorList>
    </citation>
    <scope>NUCLEOTIDE SEQUENCE</scope>
</reference>
<evidence type="ECO:0000256" key="8">
    <source>
        <dbReference type="SAM" id="Phobius"/>
    </source>
</evidence>
<accession>A0A0F8Z8K5</accession>
<keyword evidence="4 8" id="KW-0812">Transmembrane</keyword>
<dbReference type="EMBL" id="LAZR01052720">
    <property type="protein sequence ID" value="KKK82335.1"/>
    <property type="molecule type" value="Genomic_DNA"/>
</dbReference>
<evidence type="ECO:0000256" key="2">
    <source>
        <dbReference type="ARBA" id="ARBA00022475"/>
    </source>
</evidence>
<evidence type="ECO:0000256" key="1">
    <source>
        <dbReference type="ARBA" id="ARBA00004651"/>
    </source>
</evidence>
<evidence type="ECO:0008006" key="10">
    <source>
        <dbReference type="Google" id="ProtNLM"/>
    </source>
</evidence>
<dbReference type="InterPro" id="IPR000715">
    <property type="entry name" value="Glycosyl_transferase_4"/>
</dbReference>
<evidence type="ECO:0000256" key="7">
    <source>
        <dbReference type="SAM" id="MobiDB-lite"/>
    </source>
</evidence>
<dbReference type="PANTHER" id="PTHR22926">
    <property type="entry name" value="PHOSPHO-N-ACETYLMURAMOYL-PENTAPEPTIDE-TRANSFERASE"/>
    <property type="match status" value="1"/>
</dbReference>
<evidence type="ECO:0000256" key="4">
    <source>
        <dbReference type="ARBA" id="ARBA00022692"/>
    </source>
</evidence>
<dbReference type="GO" id="GO:0044038">
    <property type="term" value="P:cell wall macromolecule biosynthetic process"/>
    <property type="evidence" value="ECO:0007669"/>
    <property type="project" value="TreeGrafter"/>
</dbReference>
<dbReference type="Pfam" id="PF00953">
    <property type="entry name" value="Glycos_transf_4"/>
    <property type="match status" value="1"/>
</dbReference>
<keyword evidence="6 8" id="KW-0472">Membrane</keyword>
<evidence type="ECO:0000256" key="6">
    <source>
        <dbReference type="ARBA" id="ARBA00023136"/>
    </source>
</evidence>
<dbReference type="GO" id="GO:0016780">
    <property type="term" value="F:phosphotransferase activity, for other substituted phosphate groups"/>
    <property type="evidence" value="ECO:0007669"/>
    <property type="project" value="InterPro"/>
</dbReference>
<sequence>NLPPAKIYLGDCGSMMIGLTLAVLAMLVSMETTSTVNVSVASMLLFVPILDTTLAIVRRSLGGRRLMDADRGHIHHRLLDRGFSIWQTLLLLGGFCLVTGAIACLAAVTKMELTAWVLLAALTVLAVNRRLLAHEEWKLTKELVAKAATRLLPGTFSAGDVVNLRISTSTTATTLANAVADEVTPKTEPGHDDTGVVAEPDKKAA</sequence>
<keyword evidence="2" id="KW-1003">Cell membrane</keyword>
<dbReference type="AlphaFoldDB" id="A0A0F8Z8K5"/>
<comment type="caution">
    <text evidence="9">The sequence shown here is derived from an EMBL/GenBank/DDBJ whole genome shotgun (WGS) entry which is preliminary data.</text>
</comment>
<protein>
    <recommendedName>
        <fullName evidence="10">Undecaprenyl/decaprenyl-phosphate alpha-N-acetylglucosaminyl 1-phosphate transferase</fullName>
    </recommendedName>
</protein>
<evidence type="ECO:0000256" key="5">
    <source>
        <dbReference type="ARBA" id="ARBA00022989"/>
    </source>
</evidence>
<dbReference type="GO" id="GO:0005886">
    <property type="term" value="C:plasma membrane"/>
    <property type="evidence" value="ECO:0007669"/>
    <property type="project" value="UniProtKB-SubCell"/>
</dbReference>
<feature type="transmembrane region" description="Helical" evidence="8">
    <location>
        <begin position="85"/>
        <end position="108"/>
    </location>
</feature>
<evidence type="ECO:0000256" key="3">
    <source>
        <dbReference type="ARBA" id="ARBA00022679"/>
    </source>
</evidence>
<dbReference type="GO" id="GO:0071555">
    <property type="term" value="P:cell wall organization"/>
    <property type="evidence" value="ECO:0007669"/>
    <property type="project" value="TreeGrafter"/>
</dbReference>
<feature type="transmembrane region" description="Helical" evidence="8">
    <location>
        <begin position="36"/>
        <end position="57"/>
    </location>
</feature>
<keyword evidence="5 8" id="KW-1133">Transmembrane helix</keyword>
<feature type="non-terminal residue" evidence="9">
    <location>
        <position position="1"/>
    </location>
</feature>